<evidence type="ECO:0000313" key="1">
    <source>
        <dbReference type="EMBL" id="RPA99836.1"/>
    </source>
</evidence>
<keyword evidence="2" id="KW-1185">Reference proteome</keyword>
<reference evidence="1 2" key="1">
    <citation type="journal article" date="2018" name="Nat. Ecol. Evol.">
        <title>Pezizomycetes genomes reveal the molecular basis of ectomycorrhizal truffle lifestyle.</title>
        <authorList>
            <person name="Murat C."/>
            <person name="Payen T."/>
            <person name="Noel B."/>
            <person name="Kuo A."/>
            <person name="Morin E."/>
            <person name="Chen J."/>
            <person name="Kohler A."/>
            <person name="Krizsan K."/>
            <person name="Balestrini R."/>
            <person name="Da Silva C."/>
            <person name="Montanini B."/>
            <person name="Hainaut M."/>
            <person name="Levati E."/>
            <person name="Barry K.W."/>
            <person name="Belfiori B."/>
            <person name="Cichocki N."/>
            <person name="Clum A."/>
            <person name="Dockter R.B."/>
            <person name="Fauchery L."/>
            <person name="Guy J."/>
            <person name="Iotti M."/>
            <person name="Le Tacon F."/>
            <person name="Lindquist E.A."/>
            <person name="Lipzen A."/>
            <person name="Malagnac F."/>
            <person name="Mello A."/>
            <person name="Molinier V."/>
            <person name="Miyauchi S."/>
            <person name="Poulain J."/>
            <person name="Riccioni C."/>
            <person name="Rubini A."/>
            <person name="Sitrit Y."/>
            <person name="Splivallo R."/>
            <person name="Traeger S."/>
            <person name="Wang M."/>
            <person name="Zifcakova L."/>
            <person name="Wipf D."/>
            <person name="Zambonelli A."/>
            <person name="Paolocci F."/>
            <person name="Nowrousian M."/>
            <person name="Ottonello S."/>
            <person name="Baldrian P."/>
            <person name="Spatafora J.W."/>
            <person name="Henrissat B."/>
            <person name="Nagy L.G."/>
            <person name="Aury J.M."/>
            <person name="Wincker P."/>
            <person name="Grigoriev I.V."/>
            <person name="Bonfante P."/>
            <person name="Martin F.M."/>
        </authorList>
    </citation>
    <scope>NUCLEOTIDE SEQUENCE [LARGE SCALE GENOMIC DNA]</scope>
    <source>
        <strain evidence="1 2">120613-1</strain>
    </source>
</reference>
<protein>
    <submittedName>
        <fullName evidence="1">Uncharacterized protein</fullName>
    </submittedName>
</protein>
<name>A0A3N4JNT7_9PEZI</name>
<feature type="non-terminal residue" evidence="1">
    <location>
        <position position="73"/>
    </location>
</feature>
<organism evidence="1 2">
    <name type="scientific">Choiromyces venosus 120613-1</name>
    <dbReference type="NCBI Taxonomy" id="1336337"/>
    <lineage>
        <taxon>Eukaryota</taxon>
        <taxon>Fungi</taxon>
        <taxon>Dikarya</taxon>
        <taxon>Ascomycota</taxon>
        <taxon>Pezizomycotina</taxon>
        <taxon>Pezizomycetes</taxon>
        <taxon>Pezizales</taxon>
        <taxon>Tuberaceae</taxon>
        <taxon>Choiromyces</taxon>
    </lineage>
</organism>
<evidence type="ECO:0000313" key="2">
    <source>
        <dbReference type="Proteomes" id="UP000276215"/>
    </source>
</evidence>
<gene>
    <name evidence="1" type="ORF">L873DRAFT_1805936</name>
</gene>
<accession>A0A3N4JNT7</accession>
<dbReference type="EMBL" id="ML120384">
    <property type="protein sequence ID" value="RPA99836.1"/>
    <property type="molecule type" value="Genomic_DNA"/>
</dbReference>
<dbReference type="Proteomes" id="UP000276215">
    <property type="component" value="Unassembled WGS sequence"/>
</dbReference>
<dbReference type="AlphaFoldDB" id="A0A3N4JNT7"/>
<sequence>MVFCPITQEQLTKIRGIGKPATNHFPSCTSRTPGQLRGVLHREFSYRIKDKLRQIGLWREFVNIGGATLQNSR</sequence>
<proteinExistence type="predicted"/>